<sequence length="652" mass="74622">MSGAAAYKTLVATNGGANGPRNASQCNYRRQIFLNNQKITHDELINVILLSYELNEFYKLLQLQPEILIVLMHDQMKNQILNLLRITKQIIPLYYDTTFSLGEIYVSILGFRNVMFSERPILPLAILMHDRKLQSGHERFVQILNNELPNLHKNCILITDGEDALKNAFRKYYPTMLQLRCWNHAMNDIKSAAKKYFFVEQQQNVVAATDAQLNKKEIIDHVIDTIKTLLRASSYNEFRVQYENISLHWSKRFVEYFEKNTLPIINELGGWSSRMFQLFDEVSGITNNPIESLNAVFKRWLSWKELSLDALVQMFFFVMGFYVNEVRRGLCSYGGYHLEAAYNDAKTDAAHLTLVSGFSPDEVVAKIKSAMLKQPTPAHDDNPAHDNNPVHDDNPALDNIQNQICIINLNDMKSDLDNDNSIEEICNNESSINRPLPNNQTCINDNRQQKLTNTSRASLLLEQNLVQYHPDTKAFTVRSLDHLLVHAVHMNDPKRLFRCSCPNTLLNCSHVLAVKQFLGMPLDKRDNQVNLGHERKRKWIDDKIKKAGGKCPRRCDKESNKEHTSSYFSSKQNSTTNAIGTRRDDIISFPLNPSNNPQLVTRTLTDISNLPSSSTSNVTTTPKVIKAIRFITPINLIVPQQQLNQTEVRQSS</sequence>
<gene>
    <name evidence="4" type="ORF">FNK824_LOCUS30199</name>
</gene>
<dbReference type="GO" id="GO:0008270">
    <property type="term" value="F:zinc ion binding"/>
    <property type="evidence" value="ECO:0007669"/>
    <property type="project" value="UniProtKB-KW"/>
</dbReference>
<reference evidence="4" key="1">
    <citation type="submission" date="2021-02" db="EMBL/GenBank/DDBJ databases">
        <authorList>
            <person name="Nowell W R."/>
        </authorList>
    </citation>
    <scope>NUCLEOTIDE SEQUENCE</scope>
</reference>
<comment type="caution">
    <text evidence="4">The sequence shown here is derived from an EMBL/GenBank/DDBJ whole genome shotgun (WGS) entry which is preliminary data.</text>
</comment>
<evidence type="ECO:0000256" key="1">
    <source>
        <dbReference type="PROSITE-ProRule" id="PRU00325"/>
    </source>
</evidence>
<feature type="compositionally biased region" description="Polar residues" evidence="2">
    <location>
        <begin position="565"/>
        <end position="576"/>
    </location>
</feature>
<dbReference type="InterPro" id="IPR007527">
    <property type="entry name" value="Znf_SWIM"/>
</dbReference>
<dbReference type="AlphaFoldDB" id="A0A819SVT8"/>
<evidence type="ECO:0000313" key="4">
    <source>
        <dbReference type="EMBL" id="CAF4078028.1"/>
    </source>
</evidence>
<name>A0A819SVT8_9BILA</name>
<keyword evidence="1" id="KW-0862">Zinc</keyword>
<feature type="region of interest" description="Disordered" evidence="2">
    <location>
        <begin position="551"/>
        <end position="576"/>
    </location>
</feature>
<feature type="domain" description="SWIM-type" evidence="3">
    <location>
        <begin position="484"/>
        <end position="519"/>
    </location>
</feature>
<evidence type="ECO:0000256" key="2">
    <source>
        <dbReference type="SAM" id="MobiDB-lite"/>
    </source>
</evidence>
<dbReference type="PROSITE" id="PS50966">
    <property type="entry name" value="ZF_SWIM"/>
    <property type="match status" value="1"/>
</dbReference>
<keyword evidence="1" id="KW-0479">Metal-binding</keyword>
<dbReference type="Proteomes" id="UP000663874">
    <property type="component" value="Unassembled WGS sequence"/>
</dbReference>
<feature type="compositionally biased region" description="Basic and acidic residues" evidence="2">
    <location>
        <begin position="378"/>
        <end position="394"/>
    </location>
</feature>
<proteinExistence type="predicted"/>
<protein>
    <recommendedName>
        <fullName evidence="3">SWIM-type domain-containing protein</fullName>
    </recommendedName>
</protein>
<accession>A0A819SVT8</accession>
<organism evidence="4 5">
    <name type="scientific">Rotaria sordida</name>
    <dbReference type="NCBI Taxonomy" id="392033"/>
    <lineage>
        <taxon>Eukaryota</taxon>
        <taxon>Metazoa</taxon>
        <taxon>Spiralia</taxon>
        <taxon>Gnathifera</taxon>
        <taxon>Rotifera</taxon>
        <taxon>Eurotatoria</taxon>
        <taxon>Bdelloidea</taxon>
        <taxon>Philodinida</taxon>
        <taxon>Philodinidae</taxon>
        <taxon>Rotaria</taxon>
    </lineage>
</organism>
<feature type="region of interest" description="Disordered" evidence="2">
    <location>
        <begin position="374"/>
        <end position="394"/>
    </location>
</feature>
<feature type="compositionally biased region" description="Basic and acidic residues" evidence="2">
    <location>
        <begin position="553"/>
        <end position="564"/>
    </location>
</feature>
<evidence type="ECO:0000313" key="5">
    <source>
        <dbReference type="Proteomes" id="UP000663874"/>
    </source>
</evidence>
<keyword evidence="1" id="KW-0863">Zinc-finger</keyword>
<dbReference type="EMBL" id="CAJOBE010009130">
    <property type="protein sequence ID" value="CAF4078028.1"/>
    <property type="molecule type" value="Genomic_DNA"/>
</dbReference>
<evidence type="ECO:0000259" key="3">
    <source>
        <dbReference type="PROSITE" id="PS50966"/>
    </source>
</evidence>